<reference evidence="2" key="1">
    <citation type="submission" date="2020-08" db="EMBL/GenBank/DDBJ databases">
        <authorList>
            <person name="Liu C."/>
            <person name="Sun Q."/>
        </authorList>
    </citation>
    <scope>NUCLEOTIDE SEQUENCE</scope>
    <source>
        <strain evidence="2">NSJ-65</strain>
    </source>
</reference>
<keyword evidence="2" id="KW-0067">ATP-binding</keyword>
<dbReference type="InterPro" id="IPR051396">
    <property type="entry name" value="Bact_Antivir_Def_Nuclease"/>
</dbReference>
<dbReference type="PANTHER" id="PTHR43581:SF2">
    <property type="entry name" value="EXCINUCLEASE ATPASE SUBUNIT"/>
    <property type="match status" value="1"/>
</dbReference>
<evidence type="ECO:0000313" key="3">
    <source>
        <dbReference type="Proteomes" id="UP000597668"/>
    </source>
</evidence>
<gene>
    <name evidence="2" type="ORF">H8K20_02245</name>
</gene>
<accession>A0A8J6INY1</accession>
<name>A0A8J6INY1_9FIRM</name>
<dbReference type="PANTHER" id="PTHR43581">
    <property type="entry name" value="ATP/GTP PHOSPHATASE"/>
    <property type="match status" value="1"/>
</dbReference>
<dbReference type="InterPro" id="IPR027417">
    <property type="entry name" value="P-loop_NTPase"/>
</dbReference>
<keyword evidence="3" id="KW-1185">Reference proteome</keyword>
<feature type="domain" description="AAA+ ATPase" evidence="1">
    <location>
        <begin position="46"/>
        <end position="298"/>
    </location>
</feature>
<comment type="caution">
    <text evidence="2">The sequence shown here is derived from an EMBL/GenBank/DDBJ whole genome shotgun (WGS) entry which is preliminary data.</text>
</comment>
<dbReference type="RefSeq" id="WP_186487348.1">
    <property type="nucleotide sequence ID" value="NZ_JACOGI010000001.1"/>
</dbReference>
<dbReference type="EMBL" id="JACOGI010000001">
    <property type="protein sequence ID" value="MBC3515213.1"/>
    <property type="molecule type" value="Genomic_DNA"/>
</dbReference>
<dbReference type="InterPro" id="IPR003959">
    <property type="entry name" value="ATPase_AAA_core"/>
</dbReference>
<dbReference type="SUPFAM" id="SSF52540">
    <property type="entry name" value="P-loop containing nucleoside triphosphate hydrolases"/>
    <property type="match status" value="1"/>
</dbReference>
<proteinExistence type="predicted"/>
<dbReference type="Gene3D" id="3.40.50.300">
    <property type="entry name" value="P-loop containing nucleotide triphosphate hydrolases"/>
    <property type="match status" value="2"/>
</dbReference>
<dbReference type="Proteomes" id="UP000597668">
    <property type="component" value="Unassembled WGS sequence"/>
</dbReference>
<sequence length="513" mass="58204">MSYALSQLDKDNLRWFSHDKSRNSLVGLEIDNGNIRGVFPCKIDFTYPISAFVGENGSGKSTILALAACAFHNDDTFHQFARKKSYFTYGDFFTFSPEETGLQGIEITYTIRQTDGDIPNLRKKKPSGKWNDFNTRKSRNVIYLGINRIVPPSESSAHRSYRKAFETEAIPPIILDQIKTLAGRIFGKNYSSLRIFSHNSYRLFLVERNEISYSGFNMGAGENAVISILLELLIAGSGSLLVIDEIELGLHAKAQREFIKILKEICYKNKCQVICSTHSDIVLSCIPPEARFFIQNQNAQTNITQGISAEYAFGKLAGQNTHELDVFVEDEVGKSVIINLLPLHIRERLEVYVIGSDQAILKQMAARYREEKMNFISFLDGDKRTAHDEQIRQIRNHLETRIDDEGTFQRIIGAKICYIPGDTWPEMSILQYLLKAPNLEGLVERWDISAEDVTSFLEQALAVGKHKEFFHLAKLLSMDEFSVRNDCIKSFKSQYPDECNIVCELISAAIKSL</sequence>
<dbReference type="GO" id="GO:0005524">
    <property type="term" value="F:ATP binding"/>
    <property type="evidence" value="ECO:0007669"/>
    <property type="project" value="UniProtKB-KW"/>
</dbReference>
<evidence type="ECO:0000313" key="2">
    <source>
        <dbReference type="EMBL" id="MBC3515213.1"/>
    </source>
</evidence>
<dbReference type="InterPro" id="IPR003593">
    <property type="entry name" value="AAA+_ATPase"/>
</dbReference>
<protein>
    <submittedName>
        <fullName evidence="2">ATP-binding protein</fullName>
    </submittedName>
</protein>
<dbReference type="AlphaFoldDB" id="A0A8J6INY1"/>
<evidence type="ECO:0000259" key="1">
    <source>
        <dbReference type="SMART" id="SM00382"/>
    </source>
</evidence>
<keyword evidence="2" id="KW-0547">Nucleotide-binding</keyword>
<dbReference type="Pfam" id="PF13304">
    <property type="entry name" value="AAA_21"/>
    <property type="match status" value="1"/>
</dbReference>
<dbReference type="SMART" id="SM00382">
    <property type="entry name" value="AAA"/>
    <property type="match status" value="1"/>
</dbReference>
<dbReference type="GO" id="GO:0016887">
    <property type="term" value="F:ATP hydrolysis activity"/>
    <property type="evidence" value="ECO:0007669"/>
    <property type="project" value="InterPro"/>
</dbReference>
<organism evidence="2 3">
    <name type="scientific">Neobittarella massiliensis</name>
    <name type="common">ex Bilen et al. 2018</name>
    <dbReference type="NCBI Taxonomy" id="2041842"/>
    <lineage>
        <taxon>Bacteria</taxon>
        <taxon>Bacillati</taxon>
        <taxon>Bacillota</taxon>
        <taxon>Clostridia</taxon>
        <taxon>Eubacteriales</taxon>
        <taxon>Oscillospiraceae</taxon>
        <taxon>Neobittarella (ex Bilen et al. 2018)</taxon>
    </lineage>
</organism>